<organism evidence="7 8">
    <name type="scientific">Penicillium decumbens</name>
    <dbReference type="NCBI Taxonomy" id="69771"/>
    <lineage>
        <taxon>Eukaryota</taxon>
        <taxon>Fungi</taxon>
        <taxon>Dikarya</taxon>
        <taxon>Ascomycota</taxon>
        <taxon>Pezizomycotina</taxon>
        <taxon>Eurotiomycetes</taxon>
        <taxon>Eurotiomycetidae</taxon>
        <taxon>Eurotiales</taxon>
        <taxon>Aspergillaceae</taxon>
        <taxon>Penicillium</taxon>
    </lineage>
</organism>
<dbReference type="PANTHER" id="PTHR48182:SF2">
    <property type="entry name" value="PROTEIN SERAC1"/>
    <property type="match status" value="1"/>
</dbReference>
<evidence type="ECO:0008006" key="9">
    <source>
        <dbReference type="Google" id="ProtNLM"/>
    </source>
</evidence>
<dbReference type="InterPro" id="IPR052374">
    <property type="entry name" value="SERAC1"/>
</dbReference>
<evidence type="ECO:0000313" key="7">
    <source>
        <dbReference type="EMBL" id="OQD77968.1"/>
    </source>
</evidence>
<dbReference type="Proteomes" id="UP000191522">
    <property type="component" value="Unassembled WGS sequence"/>
</dbReference>
<comment type="caution">
    <text evidence="7">The sequence shown here is derived from an EMBL/GenBank/DDBJ whole genome shotgun (WGS) entry which is preliminary data.</text>
</comment>
<dbReference type="GO" id="GO:0017000">
    <property type="term" value="P:antibiotic biosynthetic process"/>
    <property type="evidence" value="ECO:0007669"/>
    <property type="project" value="UniProtKB-ARBA"/>
</dbReference>
<keyword evidence="5" id="KW-0496">Mitochondrion</keyword>
<dbReference type="PANTHER" id="PTHR48182">
    <property type="entry name" value="PROTEIN SERAC1"/>
    <property type="match status" value="1"/>
</dbReference>
<evidence type="ECO:0000256" key="5">
    <source>
        <dbReference type="ARBA" id="ARBA00023128"/>
    </source>
</evidence>
<dbReference type="Gene3D" id="3.40.50.1820">
    <property type="entry name" value="alpha/beta hydrolase"/>
    <property type="match status" value="1"/>
</dbReference>
<evidence type="ECO:0000313" key="8">
    <source>
        <dbReference type="Proteomes" id="UP000191522"/>
    </source>
</evidence>
<dbReference type="GO" id="GO:0016020">
    <property type="term" value="C:membrane"/>
    <property type="evidence" value="ECO:0007669"/>
    <property type="project" value="UniProtKB-SubCell"/>
</dbReference>
<evidence type="ECO:0000256" key="1">
    <source>
        <dbReference type="ARBA" id="ARBA00004173"/>
    </source>
</evidence>
<dbReference type="OMA" id="GHRETSW"/>
<comment type="subcellular location">
    <subcellularLocation>
        <location evidence="2">Endoplasmic reticulum</location>
    </subcellularLocation>
    <subcellularLocation>
        <location evidence="3">Membrane</location>
    </subcellularLocation>
    <subcellularLocation>
        <location evidence="1">Mitochondrion</location>
    </subcellularLocation>
</comment>
<name>A0A1V6PLS7_PENDC</name>
<dbReference type="GO" id="GO:0072330">
    <property type="term" value="P:monocarboxylic acid biosynthetic process"/>
    <property type="evidence" value="ECO:0007669"/>
    <property type="project" value="UniProtKB-ARBA"/>
</dbReference>
<protein>
    <recommendedName>
        <fullName evidence="9">AB hydrolase-1 domain-containing protein</fullName>
    </recommendedName>
</protein>
<sequence>MFSISWLIPCWPFKRSQSTEQPIKQTANTTEDGLKLLYEGESPQVDIVAVHGLGGHREKSWTTKSGVNWLQSLLPVDLPNTRIHTWGYASTYTDDPETPQDTSERLVSELFAMRKMTGTLSRPIIFIAHSFGGTIVKSALLFSHNSREERTLCLRNISLSTHGVIFMGTPELDSRLSGLQAFLESNATAETGSSGAQKEARWMLDTLQQYSTIGSKFKTLYAYESLNSRSQTTPSVSQRLTPSILVDATHENMVKFESSLDEGYIKIKESIRDMIHSARERELREKAEVTS</sequence>
<dbReference type="OrthoDB" id="5086500at2759"/>
<accession>A0A1V6PLS7</accession>
<dbReference type="InterPro" id="IPR029058">
    <property type="entry name" value="AB_hydrolase_fold"/>
</dbReference>
<dbReference type="STRING" id="69771.A0A1V6PLS7"/>
<keyword evidence="4" id="KW-0256">Endoplasmic reticulum</keyword>
<evidence type="ECO:0000256" key="6">
    <source>
        <dbReference type="ARBA" id="ARBA00023136"/>
    </source>
</evidence>
<dbReference type="SUPFAM" id="SSF53474">
    <property type="entry name" value="alpha/beta-Hydrolases"/>
    <property type="match status" value="1"/>
</dbReference>
<evidence type="ECO:0000256" key="4">
    <source>
        <dbReference type="ARBA" id="ARBA00022824"/>
    </source>
</evidence>
<dbReference type="GO" id="GO:0005783">
    <property type="term" value="C:endoplasmic reticulum"/>
    <property type="evidence" value="ECO:0007669"/>
    <property type="project" value="UniProtKB-SubCell"/>
</dbReference>
<reference evidence="8" key="1">
    <citation type="journal article" date="2017" name="Nat. Microbiol.">
        <title>Global analysis of biosynthetic gene clusters reveals vast potential of secondary metabolite production in Penicillium species.</title>
        <authorList>
            <person name="Nielsen J.C."/>
            <person name="Grijseels S."/>
            <person name="Prigent S."/>
            <person name="Ji B."/>
            <person name="Dainat J."/>
            <person name="Nielsen K.F."/>
            <person name="Frisvad J.C."/>
            <person name="Workman M."/>
            <person name="Nielsen J."/>
        </authorList>
    </citation>
    <scope>NUCLEOTIDE SEQUENCE [LARGE SCALE GENOMIC DNA]</scope>
    <source>
        <strain evidence="8">IBT 11843</strain>
    </source>
</reference>
<proteinExistence type="predicted"/>
<keyword evidence="8" id="KW-1185">Reference proteome</keyword>
<gene>
    <name evidence="7" type="ORF">PENDEC_c002G06592</name>
</gene>
<dbReference type="AlphaFoldDB" id="A0A1V6PLS7"/>
<keyword evidence="6" id="KW-0472">Membrane</keyword>
<dbReference type="EMBL" id="MDYL01000002">
    <property type="protein sequence ID" value="OQD77968.1"/>
    <property type="molecule type" value="Genomic_DNA"/>
</dbReference>
<dbReference type="GO" id="GO:0005739">
    <property type="term" value="C:mitochondrion"/>
    <property type="evidence" value="ECO:0007669"/>
    <property type="project" value="UniProtKB-SubCell"/>
</dbReference>
<evidence type="ECO:0000256" key="2">
    <source>
        <dbReference type="ARBA" id="ARBA00004240"/>
    </source>
</evidence>
<evidence type="ECO:0000256" key="3">
    <source>
        <dbReference type="ARBA" id="ARBA00004370"/>
    </source>
</evidence>